<sequence>MAPGDISLTRVVTEVSAVYNYILHGDNPLSASLEGIPTIMALCGGGRLVDFRFFEFHKDLVARGVAVIRDNIGVLVFNDNLNAMMCQFEDDVSLSLIPRSRPAPELMAPFVAVTRTPTEDSRMAFIALPECHCHRPSSQDIMNHFKRTLGFEYCIERVEVERPRVGQAPKHGIIVFMSVELRDQAMFEETAVFFRISGHDIWVQLYMPLL</sequence>
<dbReference type="AlphaFoldDB" id="A0A1E5V1L4"/>
<evidence type="ECO:0000313" key="2">
    <source>
        <dbReference type="Proteomes" id="UP000095767"/>
    </source>
</evidence>
<dbReference type="OrthoDB" id="664476at2759"/>
<gene>
    <name evidence="1" type="ORF">BAE44_0020037</name>
</gene>
<dbReference type="EMBL" id="LWDX02055108">
    <property type="protein sequence ID" value="OEL18944.1"/>
    <property type="molecule type" value="Genomic_DNA"/>
</dbReference>
<dbReference type="PANTHER" id="PTHR33527">
    <property type="entry name" value="OS07G0274300 PROTEIN"/>
    <property type="match status" value="1"/>
</dbReference>
<comment type="caution">
    <text evidence="1">The sequence shown here is derived from an EMBL/GenBank/DDBJ whole genome shotgun (WGS) entry which is preliminary data.</text>
</comment>
<proteinExistence type="predicted"/>
<dbReference type="Proteomes" id="UP000095767">
    <property type="component" value="Unassembled WGS sequence"/>
</dbReference>
<name>A0A1E5V1L4_9POAL</name>
<reference evidence="1 2" key="1">
    <citation type="submission" date="2016-09" db="EMBL/GenBank/DDBJ databases">
        <title>The draft genome of Dichanthelium oligosanthes: A C3 panicoid grass species.</title>
        <authorList>
            <person name="Studer A.J."/>
            <person name="Schnable J.C."/>
            <person name="Brutnell T.P."/>
        </authorList>
    </citation>
    <scope>NUCLEOTIDE SEQUENCE [LARGE SCALE GENOMIC DNA]</scope>
    <source>
        <strain evidence="2">cv. Kellogg 1175</strain>
        <tissue evidence="1">Leaf</tissue>
    </source>
</reference>
<evidence type="ECO:0000313" key="1">
    <source>
        <dbReference type="EMBL" id="OEL18944.1"/>
    </source>
</evidence>
<dbReference type="PANTHER" id="PTHR33527:SF23">
    <property type="entry name" value="RRM DOMAIN-CONTAINING PROTEIN"/>
    <property type="match status" value="1"/>
</dbReference>
<accession>A0A1E5V1L4</accession>
<keyword evidence="2" id="KW-1185">Reference proteome</keyword>
<organism evidence="1 2">
    <name type="scientific">Dichanthelium oligosanthes</name>
    <dbReference type="NCBI Taxonomy" id="888268"/>
    <lineage>
        <taxon>Eukaryota</taxon>
        <taxon>Viridiplantae</taxon>
        <taxon>Streptophyta</taxon>
        <taxon>Embryophyta</taxon>
        <taxon>Tracheophyta</taxon>
        <taxon>Spermatophyta</taxon>
        <taxon>Magnoliopsida</taxon>
        <taxon>Liliopsida</taxon>
        <taxon>Poales</taxon>
        <taxon>Poaceae</taxon>
        <taxon>PACMAD clade</taxon>
        <taxon>Panicoideae</taxon>
        <taxon>Panicodae</taxon>
        <taxon>Paniceae</taxon>
        <taxon>Dichantheliinae</taxon>
        <taxon>Dichanthelium</taxon>
    </lineage>
</organism>
<protein>
    <submittedName>
        <fullName evidence="1">Uncharacterized protein</fullName>
    </submittedName>
</protein>